<name>A0ACC2BKK9_DIPCM</name>
<dbReference type="EMBL" id="CM055106">
    <property type="protein sequence ID" value="KAJ7530228.1"/>
    <property type="molecule type" value="Genomic_DNA"/>
</dbReference>
<evidence type="ECO:0000313" key="1">
    <source>
        <dbReference type="EMBL" id="KAJ7530228.1"/>
    </source>
</evidence>
<proteinExistence type="predicted"/>
<protein>
    <submittedName>
        <fullName evidence="1">Uncharacterized protein</fullName>
    </submittedName>
</protein>
<keyword evidence="2" id="KW-1185">Reference proteome</keyword>
<reference evidence="2" key="1">
    <citation type="journal article" date="2024" name="Proc. Natl. Acad. Sci. U.S.A.">
        <title>Extraordinary preservation of gene collinearity over three hundred million years revealed in homosporous lycophytes.</title>
        <authorList>
            <person name="Li C."/>
            <person name="Wickell D."/>
            <person name="Kuo L.Y."/>
            <person name="Chen X."/>
            <person name="Nie B."/>
            <person name="Liao X."/>
            <person name="Peng D."/>
            <person name="Ji J."/>
            <person name="Jenkins J."/>
            <person name="Williams M."/>
            <person name="Shu S."/>
            <person name="Plott C."/>
            <person name="Barry K."/>
            <person name="Rajasekar S."/>
            <person name="Grimwood J."/>
            <person name="Han X."/>
            <person name="Sun S."/>
            <person name="Hou Z."/>
            <person name="He W."/>
            <person name="Dai G."/>
            <person name="Sun C."/>
            <person name="Schmutz J."/>
            <person name="Leebens-Mack J.H."/>
            <person name="Li F.W."/>
            <person name="Wang L."/>
        </authorList>
    </citation>
    <scope>NUCLEOTIDE SEQUENCE [LARGE SCALE GENOMIC DNA]</scope>
    <source>
        <strain evidence="2">cv. PW_Plant_1</strain>
    </source>
</reference>
<sequence length="112" mass="12221">MGESIVGSHTCFWCVGDDVILPNIICLVDDIEFMKESYVCLDLGCAMDMTSDEVFDGETGNCKSDKHKDGCRGESALDLVELKGEKHKLVTSHGSKCLDTNIVGIFDSCSYT</sequence>
<comment type="caution">
    <text evidence="1">The sequence shown here is derived from an EMBL/GenBank/DDBJ whole genome shotgun (WGS) entry which is preliminary data.</text>
</comment>
<accession>A0ACC2BKK9</accession>
<organism evidence="1 2">
    <name type="scientific">Diphasiastrum complanatum</name>
    <name type="common">Issler's clubmoss</name>
    <name type="synonym">Lycopodium complanatum</name>
    <dbReference type="NCBI Taxonomy" id="34168"/>
    <lineage>
        <taxon>Eukaryota</taxon>
        <taxon>Viridiplantae</taxon>
        <taxon>Streptophyta</taxon>
        <taxon>Embryophyta</taxon>
        <taxon>Tracheophyta</taxon>
        <taxon>Lycopodiopsida</taxon>
        <taxon>Lycopodiales</taxon>
        <taxon>Lycopodiaceae</taxon>
        <taxon>Lycopodioideae</taxon>
        <taxon>Diphasiastrum</taxon>
    </lineage>
</organism>
<evidence type="ECO:0000313" key="2">
    <source>
        <dbReference type="Proteomes" id="UP001162992"/>
    </source>
</evidence>
<gene>
    <name evidence="1" type="ORF">O6H91_15G086000</name>
</gene>
<dbReference type="Proteomes" id="UP001162992">
    <property type="component" value="Chromosome 15"/>
</dbReference>